<dbReference type="EMBL" id="BAABDJ010000017">
    <property type="protein sequence ID" value="GAA4008234.1"/>
    <property type="molecule type" value="Genomic_DNA"/>
</dbReference>
<proteinExistence type="predicted"/>
<dbReference type="Pfam" id="PF00583">
    <property type="entry name" value="Acetyltransf_1"/>
    <property type="match status" value="1"/>
</dbReference>
<dbReference type="CDD" id="cd04301">
    <property type="entry name" value="NAT_SF"/>
    <property type="match status" value="1"/>
</dbReference>
<dbReference type="InterPro" id="IPR016181">
    <property type="entry name" value="Acyl_CoA_acyltransferase"/>
</dbReference>
<name>A0ABP7S996_9BACT</name>
<dbReference type="PROSITE" id="PS51186">
    <property type="entry name" value="GNAT"/>
    <property type="match status" value="1"/>
</dbReference>
<feature type="domain" description="N-acetyltransferase" evidence="1">
    <location>
        <begin position="17"/>
        <end position="156"/>
    </location>
</feature>
<reference evidence="3" key="1">
    <citation type="journal article" date="2019" name="Int. J. Syst. Evol. Microbiol.">
        <title>The Global Catalogue of Microorganisms (GCM) 10K type strain sequencing project: providing services to taxonomists for standard genome sequencing and annotation.</title>
        <authorList>
            <consortium name="The Broad Institute Genomics Platform"/>
            <consortium name="The Broad Institute Genome Sequencing Center for Infectious Disease"/>
            <person name="Wu L."/>
            <person name="Ma J."/>
        </authorList>
    </citation>
    <scope>NUCLEOTIDE SEQUENCE [LARGE SCALE GENOMIC DNA]</scope>
    <source>
        <strain evidence="3">JCM 17224</strain>
    </source>
</reference>
<comment type="caution">
    <text evidence="2">The sequence shown here is derived from an EMBL/GenBank/DDBJ whole genome shotgun (WGS) entry which is preliminary data.</text>
</comment>
<dbReference type="SUPFAM" id="SSF55729">
    <property type="entry name" value="Acyl-CoA N-acyltransferases (Nat)"/>
    <property type="match status" value="1"/>
</dbReference>
<evidence type="ECO:0000313" key="3">
    <source>
        <dbReference type="Proteomes" id="UP001500567"/>
    </source>
</evidence>
<protein>
    <recommendedName>
        <fullName evidence="1">N-acetyltransferase domain-containing protein</fullName>
    </recommendedName>
</protein>
<dbReference type="Gene3D" id="3.40.630.30">
    <property type="match status" value="1"/>
</dbReference>
<dbReference type="Proteomes" id="UP001500567">
    <property type="component" value="Unassembled WGS sequence"/>
</dbReference>
<keyword evidence="3" id="KW-1185">Reference proteome</keyword>
<evidence type="ECO:0000259" key="1">
    <source>
        <dbReference type="PROSITE" id="PS51186"/>
    </source>
</evidence>
<dbReference type="InterPro" id="IPR000182">
    <property type="entry name" value="GNAT_dom"/>
</dbReference>
<accession>A0ABP7S996</accession>
<gene>
    <name evidence="2" type="ORF">GCM10022408_20460</name>
</gene>
<sequence>MCNAKKPNIQMKPEIKLNISPTKSDFEKIEKWLLDEHNSLNEGFYCNWTIIEKAYSNKEFVTIDLSGEPVGFIVWSKGEITAEIDILEIKPDLRGKGFGKHFYNQFSEYLKLQKIVAIKLFCSPRESENFWKKLGFIKCPKRGFSESDLTYYKPLIEVLTFSNSSTEHKIELWDVEPYQAKNKSPTWTWYVELSTERLRKPIIQPCNCNWNLRWSKNGTVIKEDKIKYFSSNENRIEYSSFLYIEKLIE</sequence>
<organism evidence="2 3">
    <name type="scientific">Hymenobacter fastidiosus</name>
    <dbReference type="NCBI Taxonomy" id="486264"/>
    <lineage>
        <taxon>Bacteria</taxon>
        <taxon>Pseudomonadati</taxon>
        <taxon>Bacteroidota</taxon>
        <taxon>Cytophagia</taxon>
        <taxon>Cytophagales</taxon>
        <taxon>Hymenobacteraceae</taxon>
        <taxon>Hymenobacter</taxon>
    </lineage>
</organism>
<evidence type="ECO:0000313" key="2">
    <source>
        <dbReference type="EMBL" id="GAA4008234.1"/>
    </source>
</evidence>